<keyword evidence="3" id="KW-1185">Reference proteome</keyword>
<accession>A0ABS8TCC6</accession>
<evidence type="ECO:0000256" key="1">
    <source>
        <dbReference type="SAM" id="MobiDB-lite"/>
    </source>
</evidence>
<organism evidence="2 3">
    <name type="scientific">Datura stramonium</name>
    <name type="common">Jimsonweed</name>
    <name type="synonym">Common thornapple</name>
    <dbReference type="NCBI Taxonomy" id="4076"/>
    <lineage>
        <taxon>Eukaryota</taxon>
        <taxon>Viridiplantae</taxon>
        <taxon>Streptophyta</taxon>
        <taxon>Embryophyta</taxon>
        <taxon>Tracheophyta</taxon>
        <taxon>Spermatophyta</taxon>
        <taxon>Magnoliopsida</taxon>
        <taxon>eudicotyledons</taxon>
        <taxon>Gunneridae</taxon>
        <taxon>Pentapetalae</taxon>
        <taxon>asterids</taxon>
        <taxon>lamiids</taxon>
        <taxon>Solanales</taxon>
        <taxon>Solanaceae</taxon>
        <taxon>Solanoideae</taxon>
        <taxon>Datureae</taxon>
        <taxon>Datura</taxon>
    </lineage>
</organism>
<reference evidence="2 3" key="1">
    <citation type="journal article" date="2021" name="BMC Genomics">
        <title>Datura genome reveals duplications of psychoactive alkaloid biosynthetic genes and high mutation rate following tissue culture.</title>
        <authorList>
            <person name="Rajewski A."/>
            <person name="Carter-House D."/>
            <person name="Stajich J."/>
            <person name="Litt A."/>
        </authorList>
    </citation>
    <scope>NUCLEOTIDE SEQUENCE [LARGE SCALE GENOMIC DNA]</scope>
    <source>
        <strain evidence="2">AR-01</strain>
    </source>
</reference>
<protein>
    <submittedName>
        <fullName evidence="2">Uncharacterized protein</fullName>
    </submittedName>
</protein>
<proteinExistence type="predicted"/>
<feature type="region of interest" description="Disordered" evidence="1">
    <location>
        <begin position="195"/>
        <end position="214"/>
    </location>
</feature>
<feature type="non-terminal residue" evidence="2">
    <location>
        <position position="1"/>
    </location>
</feature>
<evidence type="ECO:0000313" key="3">
    <source>
        <dbReference type="Proteomes" id="UP000823775"/>
    </source>
</evidence>
<name>A0ABS8TCC6_DATST</name>
<gene>
    <name evidence="2" type="ORF">HAX54_006235</name>
</gene>
<dbReference type="Proteomes" id="UP000823775">
    <property type="component" value="Unassembled WGS sequence"/>
</dbReference>
<dbReference type="EMBL" id="JACEIK010001310">
    <property type="protein sequence ID" value="MCD7468234.1"/>
    <property type="molecule type" value="Genomic_DNA"/>
</dbReference>
<sequence length="353" mass="39083">WTLLRRVRLPCSGGKASSNAREGRVMIYNLVEAAQEFLSEIVPQDHLHGSMTDFTSQLTFKTAAVSSSDTCSFGRPFVYGFVDLFSGSGESWHWSLGINDNGRIDSLVESHVSAGLNHEYDNQQKKIDQIVKPALKQAAKQESLCKAEMKLDALEEKSEAESKSCSDLGGSYTDGSIEDHVMCKNIFLEGNLSDCGDAQQETEPEPSTLVSSGSVVHDHLPNTLEKDLILAHLFSLACVSKGPLSDALPEITSELFDLGLNLRKIERSEMTLSLRLSPNVYKIWKTKPSIFEGTFDSVFQAYKVSSKLSTILKVSSEFEGKNFSPPQNSRYLNDFEEPNSRSGWVWSCCAVQE</sequence>
<comment type="caution">
    <text evidence="2">The sequence shown here is derived from an EMBL/GenBank/DDBJ whole genome shotgun (WGS) entry which is preliminary data.</text>
</comment>
<evidence type="ECO:0000313" key="2">
    <source>
        <dbReference type="EMBL" id="MCD7468234.1"/>
    </source>
</evidence>